<reference evidence="13 14" key="1">
    <citation type="submission" date="2014-05" db="EMBL/GenBank/DDBJ databases">
        <title>ATOL: Assembling a taxonomically balanced genome-scale reconstruction of the evolutionary history of the Enterobacteriaceae.</title>
        <authorList>
            <person name="Plunkett G.III."/>
            <person name="Neeno-Eckwall E.C."/>
            <person name="Glasner J.D."/>
            <person name="Perna N.T."/>
        </authorList>
    </citation>
    <scope>NUCLEOTIDE SEQUENCE [LARGE SCALE GENOMIC DNA]</scope>
    <source>
        <strain evidence="13 14">ATCC 33320</strain>
    </source>
</reference>
<evidence type="ECO:0000256" key="3">
    <source>
        <dbReference type="ARBA" id="ARBA00022475"/>
    </source>
</evidence>
<comment type="similarity">
    <text evidence="2">Belongs to the MscS (TC 1.A.23) family.</text>
</comment>
<dbReference type="InterPro" id="IPR023408">
    <property type="entry name" value="MscS_beta-dom_sf"/>
</dbReference>
<evidence type="ECO:0000256" key="4">
    <source>
        <dbReference type="ARBA" id="ARBA00022692"/>
    </source>
</evidence>
<dbReference type="GO" id="GO:0008381">
    <property type="term" value="F:mechanosensitive monoatomic ion channel activity"/>
    <property type="evidence" value="ECO:0007669"/>
    <property type="project" value="UniProtKB-ARBA"/>
</dbReference>
<feature type="chain" id="PRO_5001791016" evidence="8">
    <location>
        <begin position="28"/>
        <end position="807"/>
    </location>
</feature>
<feature type="transmembrane region" description="Helical" evidence="7">
    <location>
        <begin position="583"/>
        <end position="608"/>
    </location>
</feature>
<dbReference type="Gene3D" id="3.30.70.100">
    <property type="match status" value="1"/>
</dbReference>
<dbReference type="InterPro" id="IPR049278">
    <property type="entry name" value="MS_channel_C"/>
</dbReference>
<comment type="subcellular location">
    <subcellularLocation>
        <location evidence="1">Cell membrane</location>
        <topology evidence="1">Multi-pass membrane protein</topology>
    </subcellularLocation>
</comment>
<protein>
    <submittedName>
        <fullName evidence="13">Potassium efflux system protein/small-conductance mechanosensitive channel</fullName>
    </submittedName>
</protein>
<dbReference type="eggNOG" id="COG3264">
    <property type="taxonomic scope" value="Bacteria"/>
</dbReference>
<evidence type="ECO:0000256" key="1">
    <source>
        <dbReference type="ARBA" id="ARBA00004651"/>
    </source>
</evidence>
<keyword evidence="8" id="KW-0732">Signal</keyword>
<dbReference type="InterPro" id="IPR022249">
    <property type="entry name" value="DUF3772"/>
</dbReference>
<evidence type="ECO:0000256" key="5">
    <source>
        <dbReference type="ARBA" id="ARBA00022989"/>
    </source>
</evidence>
<evidence type="ECO:0000256" key="2">
    <source>
        <dbReference type="ARBA" id="ARBA00008017"/>
    </source>
</evidence>
<sequence>MMQKMFKMPLLLAFLSCLILTPFLSHADDSTGQTATEEPAKINASTALPALQKRLDALKQRVSTAKTDKQFTSLNDDSQKLASEADKLAVALAPQLTQIQAQLDVLGPPPAPGTLAETPQVVSQRKQLNSSKTLLTTQIEQTKAISVGAQNLSSQISGLRRDALKTQIALNTGSILGEKFWSPVIEPSDKDAVRFGDFGTQVGEAWDQAWSEEWRLGTGIYLLLALGIGLFGRRVLDSPMNWVLPRWLPQGRFRRSFLACFTTLSTMLTLGISMQLLCYIFTRLPDTSAWINEFAEQLVELTYFSAVIAGLGIALLSNSHPSWRLPGIADPLAKTLSSFPILLATFIFIFGIIEQLNALVGASIAATLFGNGLSALLVALNCLVAPIRVNRIRRKMRADGEQTEARSTVAGLIHLVISLTAFVILLALLIGYIPLARFVTFELLWIGLVVSSLYLLIHFVVDLCEAVFSPSTQSGKILKSTLSLNDRHLSLAATLFSALGKTSLLVMAAVALLNGTFGTTTPMELLTKIADMWGGKGLEGMNIIPAHALNAVLCLVIGWYVLRSTRRWLDNDFLPKTNMDRGLRASLVTLFTNVGYVLIIMLTLSMLGIEWNKLAWIVSALSVGIGFGLQEIVKNFISGLILLTERPVKVGDLVSISGVEGDIRRINVRATEIQLGDKSTVIVPNSQLISQNVRNATMGNAQGVATIALTFPLDIDPEQVRNLLLEAYNLHESILENPKPSVSFKELGPTGIVLSVTGYVNSPRMVSSTRSDLLYEILKMLRAAGVSLSQTQTMVLEQPTSKVVTAE</sequence>
<comment type="caution">
    <text evidence="13">The sequence shown here is derived from an EMBL/GenBank/DDBJ whole genome shotgun (WGS) entry which is preliminary data.</text>
</comment>
<dbReference type="InterPro" id="IPR006685">
    <property type="entry name" value="MscS_channel_2nd"/>
</dbReference>
<feature type="transmembrane region" description="Helical" evidence="7">
    <location>
        <begin position="359"/>
        <end position="387"/>
    </location>
</feature>
<evidence type="ECO:0000256" key="7">
    <source>
        <dbReference type="SAM" id="Phobius"/>
    </source>
</evidence>
<dbReference type="EMBL" id="JMPI01000038">
    <property type="protein sequence ID" value="KFC80483.1"/>
    <property type="molecule type" value="Genomic_DNA"/>
</dbReference>
<feature type="signal peptide" evidence="8">
    <location>
        <begin position="1"/>
        <end position="27"/>
    </location>
</feature>
<dbReference type="InterPro" id="IPR010920">
    <property type="entry name" value="LSM_dom_sf"/>
</dbReference>
<dbReference type="Pfam" id="PF00924">
    <property type="entry name" value="MS_channel_2nd"/>
    <property type="match status" value="1"/>
</dbReference>
<feature type="transmembrane region" description="Helical" evidence="7">
    <location>
        <begin position="302"/>
        <end position="320"/>
    </location>
</feature>
<dbReference type="InterPro" id="IPR052702">
    <property type="entry name" value="MscS-like_channel"/>
</dbReference>
<dbReference type="InterPro" id="IPR011066">
    <property type="entry name" value="MscS_channel_C_sf"/>
</dbReference>
<feature type="transmembrane region" description="Helical" evidence="7">
    <location>
        <begin position="543"/>
        <end position="562"/>
    </location>
</feature>
<accession>A0A085G9T8</accession>
<proteinExistence type="inferred from homology"/>
<feature type="domain" description="Mechanosensitive ion channel MscS C-terminal" evidence="11">
    <location>
        <begin position="709"/>
        <end position="787"/>
    </location>
</feature>
<dbReference type="SUPFAM" id="SSF82861">
    <property type="entry name" value="Mechanosensitive channel protein MscS (YggB), transmembrane region"/>
    <property type="match status" value="1"/>
</dbReference>
<dbReference type="Pfam" id="PF21082">
    <property type="entry name" value="MS_channel_3rd"/>
    <property type="match status" value="1"/>
</dbReference>
<evidence type="ECO:0000259" key="11">
    <source>
        <dbReference type="Pfam" id="PF21082"/>
    </source>
</evidence>
<feature type="transmembrane region" description="Helical" evidence="7">
    <location>
        <begin position="489"/>
        <end position="513"/>
    </location>
</feature>
<evidence type="ECO:0000259" key="9">
    <source>
        <dbReference type="Pfam" id="PF00924"/>
    </source>
</evidence>
<evidence type="ECO:0000259" key="12">
    <source>
        <dbReference type="Pfam" id="PF21088"/>
    </source>
</evidence>
<evidence type="ECO:0000256" key="6">
    <source>
        <dbReference type="ARBA" id="ARBA00023136"/>
    </source>
</evidence>
<keyword evidence="3" id="KW-1003">Cell membrane</keyword>
<organism evidence="13 14">
    <name type="scientific">Buttiauxella agrestis ATCC 33320</name>
    <dbReference type="NCBI Taxonomy" id="1006004"/>
    <lineage>
        <taxon>Bacteria</taxon>
        <taxon>Pseudomonadati</taxon>
        <taxon>Pseudomonadota</taxon>
        <taxon>Gammaproteobacteria</taxon>
        <taxon>Enterobacterales</taxon>
        <taxon>Enterobacteriaceae</taxon>
        <taxon>Buttiauxella</taxon>
    </lineage>
</organism>
<keyword evidence="5 7" id="KW-1133">Transmembrane helix</keyword>
<evidence type="ECO:0000313" key="14">
    <source>
        <dbReference type="Proteomes" id="UP000028653"/>
    </source>
</evidence>
<dbReference type="Pfam" id="PF12607">
    <property type="entry name" value="DUF3772"/>
    <property type="match status" value="1"/>
</dbReference>
<dbReference type="STRING" id="1006004.GBAG_2723"/>
<dbReference type="Pfam" id="PF21088">
    <property type="entry name" value="MS_channel_1st"/>
    <property type="match status" value="1"/>
</dbReference>
<dbReference type="SUPFAM" id="SSF50182">
    <property type="entry name" value="Sm-like ribonucleoproteins"/>
    <property type="match status" value="1"/>
</dbReference>
<keyword evidence="14" id="KW-1185">Reference proteome</keyword>
<feature type="domain" description="Mechanosensitive ion channel MscS" evidence="9">
    <location>
        <begin position="632"/>
        <end position="697"/>
    </location>
</feature>
<dbReference type="InterPro" id="IPR049142">
    <property type="entry name" value="MS_channel_1st"/>
</dbReference>
<evidence type="ECO:0000313" key="13">
    <source>
        <dbReference type="EMBL" id="KFC80483.1"/>
    </source>
</evidence>
<dbReference type="Gene3D" id="1.10.287.1260">
    <property type="match status" value="1"/>
</dbReference>
<feature type="domain" description="Mechanosensitive ion channel transmembrane helices 2/3" evidence="12">
    <location>
        <begin position="589"/>
        <end position="630"/>
    </location>
</feature>
<evidence type="ECO:0000259" key="10">
    <source>
        <dbReference type="Pfam" id="PF12607"/>
    </source>
</evidence>
<dbReference type="Gene3D" id="2.30.30.60">
    <property type="match status" value="1"/>
</dbReference>
<gene>
    <name evidence="13" type="ORF">GBAG_2723</name>
</gene>
<dbReference type="SUPFAM" id="SSF82689">
    <property type="entry name" value="Mechanosensitive channel protein MscS (YggB), C-terminal domain"/>
    <property type="match status" value="1"/>
</dbReference>
<keyword evidence="4 7" id="KW-0812">Transmembrane</keyword>
<evidence type="ECO:0000256" key="8">
    <source>
        <dbReference type="SAM" id="SignalP"/>
    </source>
</evidence>
<keyword evidence="6 7" id="KW-0472">Membrane</keyword>
<dbReference type="PANTHER" id="PTHR30347:SF9">
    <property type="entry name" value="MINICONDUCTANCE MECHANOSENSITIVE CHANNEL MSCM"/>
    <property type="match status" value="1"/>
</dbReference>
<feature type="domain" description="DUF3772" evidence="10">
    <location>
        <begin position="140"/>
        <end position="201"/>
    </location>
</feature>
<dbReference type="AlphaFoldDB" id="A0A085G9T8"/>
<dbReference type="Proteomes" id="UP000028653">
    <property type="component" value="Unassembled WGS sequence"/>
</dbReference>
<feature type="transmembrane region" description="Helical" evidence="7">
    <location>
        <begin position="257"/>
        <end position="282"/>
    </location>
</feature>
<feature type="transmembrane region" description="Helical" evidence="7">
    <location>
        <begin position="408"/>
        <end position="433"/>
    </location>
</feature>
<feature type="transmembrane region" description="Helical" evidence="7">
    <location>
        <begin position="445"/>
        <end position="468"/>
    </location>
</feature>
<name>A0A085G9T8_9ENTR</name>
<dbReference type="PANTHER" id="PTHR30347">
    <property type="entry name" value="POTASSIUM CHANNEL RELATED"/>
    <property type="match status" value="1"/>
</dbReference>
<feature type="transmembrane region" description="Helical" evidence="7">
    <location>
        <begin position="218"/>
        <end position="236"/>
    </location>
</feature>
<dbReference type="InterPro" id="IPR011014">
    <property type="entry name" value="MscS_channel_TM-2"/>
</dbReference>
<feature type="transmembrane region" description="Helical" evidence="7">
    <location>
        <begin position="332"/>
        <end position="353"/>
    </location>
</feature>
<dbReference type="GO" id="GO:0005886">
    <property type="term" value="C:plasma membrane"/>
    <property type="evidence" value="ECO:0007669"/>
    <property type="project" value="UniProtKB-SubCell"/>
</dbReference>